<evidence type="ECO:0000313" key="6">
    <source>
        <dbReference type="Proteomes" id="UP000594638"/>
    </source>
</evidence>
<keyword evidence="1" id="KW-0677">Repeat</keyword>
<feature type="compositionally biased region" description="Basic and acidic residues" evidence="3">
    <location>
        <begin position="11"/>
        <end position="23"/>
    </location>
</feature>
<dbReference type="SUPFAM" id="SSF54791">
    <property type="entry name" value="Eukaryotic type KH-domain (KH-domain type I)"/>
    <property type="match status" value="1"/>
</dbReference>
<dbReference type="AlphaFoldDB" id="A0A8S0U7A0"/>
<feature type="domain" description="K Homology" evidence="4">
    <location>
        <begin position="179"/>
        <end position="253"/>
    </location>
</feature>
<feature type="compositionally biased region" description="Polar residues" evidence="3">
    <location>
        <begin position="339"/>
        <end position="358"/>
    </location>
</feature>
<feature type="compositionally biased region" description="Polar residues" evidence="3">
    <location>
        <begin position="170"/>
        <end position="179"/>
    </location>
</feature>
<dbReference type="PANTHER" id="PTHR10288">
    <property type="entry name" value="KH DOMAIN CONTAINING RNA BINDING PROTEIN"/>
    <property type="match status" value="1"/>
</dbReference>
<feature type="region of interest" description="Disordered" evidence="3">
    <location>
        <begin position="377"/>
        <end position="593"/>
    </location>
</feature>
<protein>
    <submittedName>
        <fullName evidence="5">Glutenin, high molecular weight subunit PW212</fullName>
    </submittedName>
</protein>
<feature type="compositionally biased region" description="Basic and acidic residues" evidence="3">
    <location>
        <begin position="63"/>
        <end position="72"/>
    </location>
</feature>
<evidence type="ECO:0000313" key="5">
    <source>
        <dbReference type="EMBL" id="CAA3015029.1"/>
    </source>
</evidence>
<name>A0A8S0U7A0_OLEEU</name>
<feature type="region of interest" description="Disordered" evidence="3">
    <location>
        <begin position="1"/>
        <end position="180"/>
    </location>
</feature>
<evidence type="ECO:0000256" key="1">
    <source>
        <dbReference type="ARBA" id="ARBA00022737"/>
    </source>
</evidence>
<dbReference type="SMART" id="SM00322">
    <property type="entry name" value="KH"/>
    <property type="match status" value="1"/>
</dbReference>
<dbReference type="InterPro" id="IPR036612">
    <property type="entry name" value="KH_dom_type_1_sf"/>
</dbReference>
<dbReference type="InterPro" id="IPR004087">
    <property type="entry name" value="KH_dom"/>
</dbReference>
<dbReference type="Gramene" id="OE9A037938T2">
    <property type="protein sequence ID" value="OE9A037938C2"/>
    <property type="gene ID" value="OE9A037938"/>
</dbReference>
<dbReference type="OrthoDB" id="5204190at2759"/>
<dbReference type="Gene3D" id="3.30.1370.10">
    <property type="entry name" value="K Homology domain, type 1"/>
    <property type="match status" value="1"/>
</dbReference>
<evidence type="ECO:0000256" key="3">
    <source>
        <dbReference type="SAM" id="MobiDB-lite"/>
    </source>
</evidence>
<feature type="region of interest" description="Disordered" evidence="3">
    <location>
        <begin position="296"/>
        <end position="365"/>
    </location>
</feature>
<evidence type="ECO:0000259" key="4">
    <source>
        <dbReference type="SMART" id="SM00322"/>
    </source>
</evidence>
<accession>A0A8S0U7A0</accession>
<dbReference type="Pfam" id="PF00013">
    <property type="entry name" value="KH_1"/>
    <property type="match status" value="1"/>
</dbReference>
<gene>
    <name evidence="5" type="ORF">OLEA9_A037938</name>
</gene>
<feature type="compositionally biased region" description="Acidic residues" evidence="3">
    <location>
        <begin position="52"/>
        <end position="62"/>
    </location>
</feature>
<keyword evidence="2" id="KW-0694">RNA-binding</keyword>
<keyword evidence="6" id="KW-1185">Reference proteome</keyword>
<dbReference type="InterPro" id="IPR004088">
    <property type="entry name" value="KH_dom_type_1"/>
</dbReference>
<proteinExistence type="predicted"/>
<feature type="region of interest" description="Disordered" evidence="3">
    <location>
        <begin position="219"/>
        <end position="238"/>
    </location>
</feature>
<dbReference type="PROSITE" id="PS50084">
    <property type="entry name" value="KH_TYPE_1"/>
    <property type="match status" value="1"/>
</dbReference>
<feature type="compositionally biased region" description="Polar residues" evidence="3">
    <location>
        <begin position="417"/>
        <end position="428"/>
    </location>
</feature>
<feature type="compositionally biased region" description="Polar residues" evidence="3">
    <location>
        <begin position="527"/>
        <end position="545"/>
    </location>
</feature>
<comment type="caution">
    <text evidence="5">The sequence shown here is derived from an EMBL/GenBank/DDBJ whole genome shotgun (WGS) entry which is preliminary data.</text>
</comment>
<reference evidence="5 6" key="1">
    <citation type="submission" date="2019-12" db="EMBL/GenBank/DDBJ databases">
        <authorList>
            <person name="Alioto T."/>
            <person name="Alioto T."/>
            <person name="Gomez Garrido J."/>
        </authorList>
    </citation>
    <scope>NUCLEOTIDE SEQUENCE [LARGE SCALE GENOMIC DNA]</scope>
</reference>
<feature type="compositionally biased region" description="Polar residues" evidence="3">
    <location>
        <begin position="125"/>
        <end position="152"/>
    </location>
</feature>
<sequence>MSEELAPSHMDPADDHPKRKLEDLELNSGSEPLVVPRLTANSDLDTVKNATEEEEENGATDESEAKRARFDSNDYNSNETDGVVPTQNGESEDKPREEEVGEPGAMDNNGSCQSGQELAMGAVEMTTSEQLASDQNDNALTKSAEEQGQSKGEAQEPSEELPREDDVPSTELQSESDMQILSHKMEVPSDKVGLIIGKGGETIRNLQTRSGARIQLLQQNYPEGDKSRKRTVRVTGNKKQIETATEMIKEVMNQTIRQSPLSSGYNQQAFHPRGSVASQWGPRGPHQAQFSAYDYLQRGPNPSQNSLYPPQAYGQYPPQQAPRNSYGPSWEQRPPATMQGPSPQINYGQPTPYSQTPAQHFGLPGYSEVKYDDYVSSQQFGNTGSQPTAYAQSGTYSGYGSQDQYGKPPMYDVQPQVHHSQSYGQPRPNQLGEVSYQGPAAPSQAYGQTVPPQQPYPYVSTGPVQHSYAPYGSVPPADGYSHPPSTTASGSGYPVQGGQPVAGYGQPGGQQTPAYIQAGPTGGYGSYPSTQPGHNEQPAANTTAYGYQGQIDPAYGSAQGPAGYGAPATGQSVYTQPAPAQAGYNVPQSGGYQ</sequence>
<dbReference type="CDD" id="cd00105">
    <property type="entry name" value="KH-I"/>
    <property type="match status" value="1"/>
</dbReference>
<feature type="compositionally biased region" description="Polar residues" evidence="3">
    <location>
        <begin position="73"/>
        <end position="89"/>
    </location>
</feature>
<feature type="compositionally biased region" description="Polar residues" evidence="3">
    <location>
        <begin position="377"/>
        <end position="404"/>
    </location>
</feature>
<evidence type="ECO:0000256" key="2">
    <source>
        <dbReference type="PROSITE-ProRule" id="PRU00117"/>
    </source>
</evidence>
<dbReference type="GO" id="GO:0003723">
    <property type="term" value="F:RNA binding"/>
    <property type="evidence" value="ECO:0007669"/>
    <property type="project" value="UniProtKB-UniRule"/>
</dbReference>
<dbReference type="EMBL" id="CACTIH010007521">
    <property type="protein sequence ID" value="CAA3015029.1"/>
    <property type="molecule type" value="Genomic_DNA"/>
</dbReference>
<feature type="compositionally biased region" description="Low complexity" evidence="3">
    <location>
        <begin position="308"/>
        <end position="322"/>
    </location>
</feature>
<dbReference type="Proteomes" id="UP000594638">
    <property type="component" value="Unassembled WGS sequence"/>
</dbReference>
<organism evidence="5 6">
    <name type="scientific">Olea europaea subsp. europaea</name>
    <dbReference type="NCBI Taxonomy" id="158383"/>
    <lineage>
        <taxon>Eukaryota</taxon>
        <taxon>Viridiplantae</taxon>
        <taxon>Streptophyta</taxon>
        <taxon>Embryophyta</taxon>
        <taxon>Tracheophyta</taxon>
        <taxon>Spermatophyta</taxon>
        <taxon>Magnoliopsida</taxon>
        <taxon>eudicotyledons</taxon>
        <taxon>Gunneridae</taxon>
        <taxon>Pentapetalae</taxon>
        <taxon>asterids</taxon>
        <taxon>lamiids</taxon>
        <taxon>Lamiales</taxon>
        <taxon>Oleaceae</taxon>
        <taxon>Oleeae</taxon>
        <taxon>Olea</taxon>
    </lineage>
</organism>